<dbReference type="OrthoDB" id="5919053at2"/>
<dbReference type="AlphaFoldDB" id="A0A4Z0NEH1"/>
<evidence type="ECO:0000256" key="1">
    <source>
        <dbReference type="SAM" id="MobiDB-lite"/>
    </source>
</evidence>
<dbReference type="Proteomes" id="UP000297535">
    <property type="component" value="Unassembled WGS sequence"/>
</dbReference>
<reference evidence="2 3" key="1">
    <citation type="submission" date="2019-04" db="EMBL/GenBank/DDBJ databases">
        <authorList>
            <person name="Feng G."/>
            <person name="Zhu H."/>
        </authorList>
    </citation>
    <scope>NUCLEOTIDE SEQUENCE [LARGE SCALE GENOMIC DNA]</scope>
    <source>
        <strain evidence="2 3">6HR-1</strain>
    </source>
</reference>
<feature type="compositionally biased region" description="Low complexity" evidence="1">
    <location>
        <begin position="535"/>
        <end position="546"/>
    </location>
</feature>
<feature type="region of interest" description="Disordered" evidence="1">
    <location>
        <begin position="917"/>
        <end position="963"/>
    </location>
</feature>
<gene>
    <name evidence="2" type="ORF">EU555_32620</name>
</gene>
<comment type="caution">
    <text evidence="2">The sequence shown here is derived from an EMBL/GenBank/DDBJ whole genome shotgun (WGS) entry which is preliminary data.</text>
</comment>
<feature type="region of interest" description="Disordered" evidence="1">
    <location>
        <begin position="149"/>
        <end position="170"/>
    </location>
</feature>
<feature type="region of interest" description="Disordered" evidence="1">
    <location>
        <begin position="662"/>
        <end position="685"/>
    </location>
</feature>
<feature type="region of interest" description="Disordered" evidence="1">
    <location>
        <begin position="422"/>
        <end position="546"/>
    </location>
</feature>
<accession>A0A4Z0NEH1</accession>
<protein>
    <submittedName>
        <fullName evidence="2">Uncharacterized protein</fullName>
    </submittedName>
</protein>
<feature type="compositionally biased region" description="Low complexity" evidence="1">
    <location>
        <begin position="149"/>
        <end position="164"/>
    </location>
</feature>
<name>A0A4Z0NEH1_9HYPH</name>
<evidence type="ECO:0000313" key="2">
    <source>
        <dbReference type="EMBL" id="TGD94067.1"/>
    </source>
</evidence>
<keyword evidence="3" id="KW-1185">Reference proteome</keyword>
<dbReference type="RefSeq" id="WP_135419497.1">
    <property type="nucleotide sequence ID" value="NZ_SRLB01000046.1"/>
</dbReference>
<organism evidence="2 3">
    <name type="scientific">Methylobacterium nonmethylotrophicum</name>
    <dbReference type="NCBI Taxonomy" id="1141884"/>
    <lineage>
        <taxon>Bacteria</taxon>
        <taxon>Pseudomonadati</taxon>
        <taxon>Pseudomonadota</taxon>
        <taxon>Alphaproteobacteria</taxon>
        <taxon>Hyphomicrobiales</taxon>
        <taxon>Methylobacteriaceae</taxon>
        <taxon>Methylobacterium</taxon>
    </lineage>
</organism>
<feature type="compositionally biased region" description="Low complexity" evidence="1">
    <location>
        <begin position="469"/>
        <end position="507"/>
    </location>
</feature>
<sequence>MAASPFGFGRLWPVVTAVPDDEATPAGLAPGQPPVDPRRDGSVQPTAAGRNLSRAIGVASGNAAQSVLDAAGAPARAYRGELDTFDLLTGHVSDEAIGAAHGIAGLAMTGSLPMKVPTGAIRSFGGPAAKDADPLAALEAALGDLFDSPSTASAAAPTKPAFSAGPRPPVRVDPDVKAWDLYHGSKQGPDFQRFDPSLKQDSEAGAVFFAPEPTAAATYAGSPGVGDMVAGVEAGPRIFRTTVEPGKTAVFDIGHLAETDPAFNAAARAIYTQEASPRAGPLFDRYLRDFQASRTQDHQIAEQVRAMGAEPSPPTGASFGYGHIGAAIQRAKEQGLDTAILRGLMEHGGDDQVIALTPGRVRSHYAPDQLLYAGAPAAAGLAGAAALAPGDSQAAPSSSGVPPMAASARPFSLMPMVDEYGRPIPGTMPNAATSDPVPARAQAMQPQQEQPRAAPFSFGAPRGFGPGSAGASLPLPAAEPAPTGASALAAPARAAAAPARAQAPSRAMTSAPLPPPRPPEFGSSADPGQPLDIRPPAQAAAAPADPSTWDRISNFLGNNSDMLIGIGTGLLSTPGFGRGLAAGVQNGVAMQNASAAQGLARAKQAVEMQKFQQGQRNLTANAQYAKNHFARLGTPISDDFAMSVGSTPEVFNKILTGQFVAPEGYTRGPDGSLTPVRGGDKDPATIRSRAQAQAEGTAAGKPDETYTLLPEERRVSMGLPAGSYQVDSKNKISPVNPTGTTINMGAEKAQDATVGKGYGDYQLDLATKGRNAASTLNTLALMEQAMKTPGFYSGVGGEGVKRANQFLSALGVKDARAASAAEVFDALSNKVVLDGLGGSLGPGISNTDRDYIARTAPTLAQSEQGNRDLIGIARSLAQRQQAVSKLARDYAAKNGGRLDSGFDQALEDFAGNNPLFPQAAAGATVAPPQEPPRGLPQGARQARDGLWYAPDPNRPGKYLRVEQ</sequence>
<proteinExistence type="predicted"/>
<dbReference type="EMBL" id="SRLB01000046">
    <property type="protein sequence ID" value="TGD94067.1"/>
    <property type="molecule type" value="Genomic_DNA"/>
</dbReference>
<evidence type="ECO:0000313" key="3">
    <source>
        <dbReference type="Proteomes" id="UP000297535"/>
    </source>
</evidence>
<feature type="region of interest" description="Disordered" evidence="1">
    <location>
        <begin position="21"/>
        <end position="46"/>
    </location>
</feature>